<dbReference type="FunFam" id="1.10.287.130:FF:000063">
    <property type="entry name" value="Hybrid sensor histidine kinase/response regulator"/>
    <property type="match status" value="1"/>
</dbReference>
<dbReference type="SUPFAM" id="SSF55874">
    <property type="entry name" value="ATPase domain of HSP90 chaperone/DNA topoisomerase II/histidine kinase"/>
    <property type="match status" value="1"/>
</dbReference>
<proteinExistence type="predicted"/>
<dbReference type="PRINTS" id="PR00344">
    <property type="entry name" value="BCTRLSENSOR"/>
</dbReference>
<dbReference type="SMART" id="SM00448">
    <property type="entry name" value="REC"/>
    <property type="match status" value="1"/>
</dbReference>
<dbReference type="AlphaFoldDB" id="A0A1K2I1Q1"/>
<dbReference type="FunFam" id="3.30.565.10:FF:000049">
    <property type="entry name" value="Two-component sensor histidine kinase"/>
    <property type="match status" value="1"/>
</dbReference>
<dbReference type="RefSeq" id="WP_072345699.1">
    <property type="nucleotide sequence ID" value="NZ_FPKU01000003.1"/>
</dbReference>
<evidence type="ECO:0000259" key="8">
    <source>
        <dbReference type="PROSITE" id="PS50109"/>
    </source>
</evidence>
<accession>A0A1K2I1Q1</accession>
<organism evidence="10 11">
    <name type="scientific">Devosia enhydra</name>
    <dbReference type="NCBI Taxonomy" id="665118"/>
    <lineage>
        <taxon>Bacteria</taxon>
        <taxon>Pseudomonadati</taxon>
        <taxon>Pseudomonadota</taxon>
        <taxon>Alphaproteobacteria</taxon>
        <taxon>Hyphomicrobiales</taxon>
        <taxon>Devosiaceae</taxon>
        <taxon>Devosia</taxon>
    </lineage>
</organism>
<dbReference type="PROSITE" id="PS50110">
    <property type="entry name" value="RESPONSE_REGULATORY"/>
    <property type="match status" value="1"/>
</dbReference>
<reference evidence="10 11" key="1">
    <citation type="submission" date="2016-11" db="EMBL/GenBank/DDBJ databases">
        <authorList>
            <person name="Jaros S."/>
            <person name="Januszkiewicz K."/>
            <person name="Wedrychowicz H."/>
        </authorList>
    </citation>
    <scope>NUCLEOTIDE SEQUENCE [LARGE SCALE GENOMIC DNA]</scope>
    <source>
        <strain evidence="10 11">ATCC 23634</strain>
    </source>
</reference>
<dbReference type="Proteomes" id="UP000183447">
    <property type="component" value="Unassembled WGS sequence"/>
</dbReference>
<evidence type="ECO:0000256" key="6">
    <source>
        <dbReference type="PROSITE-ProRule" id="PRU00169"/>
    </source>
</evidence>
<evidence type="ECO:0000259" key="9">
    <source>
        <dbReference type="PROSITE" id="PS50110"/>
    </source>
</evidence>
<evidence type="ECO:0000256" key="1">
    <source>
        <dbReference type="ARBA" id="ARBA00000085"/>
    </source>
</evidence>
<dbReference type="InterPro" id="IPR005467">
    <property type="entry name" value="His_kinase_dom"/>
</dbReference>
<dbReference type="OrthoDB" id="9764438at2"/>
<dbReference type="GO" id="GO:0000155">
    <property type="term" value="F:phosphorelay sensor kinase activity"/>
    <property type="evidence" value="ECO:0007669"/>
    <property type="project" value="InterPro"/>
</dbReference>
<dbReference type="PANTHER" id="PTHR43047">
    <property type="entry name" value="TWO-COMPONENT HISTIDINE PROTEIN KINASE"/>
    <property type="match status" value="1"/>
</dbReference>
<feature type="modified residue" description="4-aspartylphosphate" evidence="6">
    <location>
        <position position="466"/>
    </location>
</feature>
<dbReference type="STRING" id="665118.SAMN02983003_3435"/>
<dbReference type="CDD" id="cd00075">
    <property type="entry name" value="HATPase"/>
    <property type="match status" value="1"/>
</dbReference>
<evidence type="ECO:0000313" key="11">
    <source>
        <dbReference type="Proteomes" id="UP000183447"/>
    </source>
</evidence>
<dbReference type="CDD" id="cd00082">
    <property type="entry name" value="HisKA"/>
    <property type="match status" value="1"/>
</dbReference>
<evidence type="ECO:0000313" key="10">
    <source>
        <dbReference type="EMBL" id="SFZ86257.1"/>
    </source>
</evidence>
<evidence type="ECO:0000256" key="7">
    <source>
        <dbReference type="SAM" id="Coils"/>
    </source>
</evidence>
<dbReference type="EC" id="2.7.13.3" evidence="2"/>
<sequence length="549" mass="59613">MEERAETSNGDGALAAAFDFIPQGLALFDANLHLLRANSRYRDLLALPEIIMRAGTPLYDIALFLGRRGDLGPGDAIVLAAQRVQSLTEAPTTTTKRRGASGQTLEFQSVRQPDGGLVLSVLDVSARIEAEAALEKMNQSLERRVEERTAALTRVNIELEQARSKADLANRDKTRFLAAASHDLLQPLNAARLYTSTMIERAGGTPVGELARSIEASLSAVEEIMSALLDISRIDSGALKPTPTTFRLRDLMAKAQVEFGPLARERGVRLKILPSSKSVTTDRALAGRIVQNLVSNAIKYTRPGGRVLIGCRTRGTRIRIDVIDTGIGFNKDQHALIFAEFSRLEHGARMAQGLGLGLSIVRRLVSALGLTLELDSVEGRGSRFSLYLPRAREKPGIVDGDAQPREQVSNIAGLKVLCVDNERSILDAMEGLLTGWGCDVRSARSLRDIDRDGLLLGWLPDLVLMDYHLDQTSGLDAIEWLRHNVGGHLPAALVTADRSPQVRQIAEERAIPIVTKPVKPAALRAIISGLAGQRPRQPGSRTAESRASN</sequence>
<evidence type="ECO:0000256" key="4">
    <source>
        <dbReference type="ARBA" id="ARBA00022679"/>
    </source>
</evidence>
<dbReference type="SUPFAM" id="SSF47384">
    <property type="entry name" value="Homodimeric domain of signal transducing histidine kinase"/>
    <property type="match status" value="1"/>
</dbReference>
<feature type="domain" description="Histidine kinase" evidence="8">
    <location>
        <begin position="179"/>
        <end position="392"/>
    </location>
</feature>
<dbReference type="Pfam" id="PF00512">
    <property type="entry name" value="HisKA"/>
    <property type="match status" value="1"/>
</dbReference>
<gene>
    <name evidence="10" type="ORF">SAMN02983003_3435</name>
</gene>
<keyword evidence="5 10" id="KW-0418">Kinase</keyword>
<dbReference type="Gene3D" id="3.30.450.20">
    <property type="entry name" value="PAS domain"/>
    <property type="match status" value="1"/>
</dbReference>
<dbReference type="Pfam" id="PF12860">
    <property type="entry name" value="PAS_7"/>
    <property type="match status" value="1"/>
</dbReference>
<dbReference type="InterPro" id="IPR001789">
    <property type="entry name" value="Sig_transdc_resp-reg_receiver"/>
</dbReference>
<dbReference type="Gene3D" id="1.10.287.130">
    <property type="match status" value="1"/>
</dbReference>
<keyword evidence="4" id="KW-0808">Transferase</keyword>
<name>A0A1K2I1Q1_9HYPH</name>
<dbReference type="GO" id="GO:0005886">
    <property type="term" value="C:plasma membrane"/>
    <property type="evidence" value="ECO:0007669"/>
    <property type="project" value="TreeGrafter"/>
</dbReference>
<dbReference type="InterPro" id="IPR036890">
    <property type="entry name" value="HATPase_C_sf"/>
</dbReference>
<keyword evidence="3 6" id="KW-0597">Phosphoprotein</keyword>
<keyword evidence="7" id="KW-0175">Coiled coil</keyword>
<dbReference type="SUPFAM" id="SSF52172">
    <property type="entry name" value="CheY-like"/>
    <property type="match status" value="1"/>
</dbReference>
<feature type="coiled-coil region" evidence="7">
    <location>
        <begin position="127"/>
        <end position="172"/>
    </location>
</feature>
<evidence type="ECO:0000256" key="3">
    <source>
        <dbReference type="ARBA" id="ARBA00022553"/>
    </source>
</evidence>
<dbReference type="CDD" id="cd00156">
    <property type="entry name" value="REC"/>
    <property type="match status" value="1"/>
</dbReference>
<dbReference type="SMART" id="SM00388">
    <property type="entry name" value="HisKA"/>
    <property type="match status" value="1"/>
</dbReference>
<comment type="catalytic activity">
    <reaction evidence="1">
        <text>ATP + protein L-histidine = ADP + protein N-phospho-L-histidine.</text>
        <dbReference type="EC" id="2.7.13.3"/>
    </reaction>
</comment>
<dbReference type="EMBL" id="FPKU01000003">
    <property type="protein sequence ID" value="SFZ86257.1"/>
    <property type="molecule type" value="Genomic_DNA"/>
</dbReference>
<feature type="domain" description="Response regulatory" evidence="9">
    <location>
        <begin position="415"/>
        <end position="531"/>
    </location>
</feature>
<dbReference type="Gene3D" id="3.40.50.2300">
    <property type="match status" value="1"/>
</dbReference>
<dbReference type="GO" id="GO:0009927">
    <property type="term" value="F:histidine phosphotransfer kinase activity"/>
    <property type="evidence" value="ECO:0007669"/>
    <property type="project" value="TreeGrafter"/>
</dbReference>
<protein>
    <recommendedName>
        <fullName evidence="2">histidine kinase</fullName>
        <ecNumber evidence="2">2.7.13.3</ecNumber>
    </recommendedName>
</protein>
<dbReference type="InterPro" id="IPR003594">
    <property type="entry name" value="HATPase_dom"/>
</dbReference>
<dbReference type="InterPro" id="IPR036097">
    <property type="entry name" value="HisK_dim/P_sf"/>
</dbReference>
<dbReference type="Pfam" id="PF02518">
    <property type="entry name" value="HATPase_c"/>
    <property type="match status" value="1"/>
</dbReference>
<keyword evidence="11" id="KW-1185">Reference proteome</keyword>
<dbReference type="Pfam" id="PF00072">
    <property type="entry name" value="Response_reg"/>
    <property type="match status" value="1"/>
</dbReference>
<dbReference type="InterPro" id="IPR011006">
    <property type="entry name" value="CheY-like_superfamily"/>
</dbReference>
<evidence type="ECO:0000256" key="5">
    <source>
        <dbReference type="ARBA" id="ARBA00022777"/>
    </source>
</evidence>
<dbReference type="InterPro" id="IPR004358">
    <property type="entry name" value="Sig_transdc_His_kin-like_C"/>
</dbReference>
<dbReference type="InterPro" id="IPR003661">
    <property type="entry name" value="HisK_dim/P_dom"/>
</dbReference>
<dbReference type="SMART" id="SM00387">
    <property type="entry name" value="HATPase_c"/>
    <property type="match status" value="1"/>
</dbReference>
<dbReference type="PANTHER" id="PTHR43047:SF9">
    <property type="entry name" value="HISTIDINE KINASE"/>
    <property type="match status" value="1"/>
</dbReference>
<evidence type="ECO:0000256" key="2">
    <source>
        <dbReference type="ARBA" id="ARBA00012438"/>
    </source>
</evidence>
<dbReference type="Gene3D" id="3.30.565.10">
    <property type="entry name" value="Histidine kinase-like ATPase, C-terminal domain"/>
    <property type="match status" value="1"/>
</dbReference>
<dbReference type="PROSITE" id="PS50109">
    <property type="entry name" value="HIS_KIN"/>
    <property type="match status" value="1"/>
</dbReference>